<dbReference type="PROSITE" id="PS51847">
    <property type="entry name" value="SMP"/>
    <property type="match status" value="1"/>
</dbReference>
<comment type="subcellular location">
    <subcellularLocation>
        <location evidence="1">Membrane</location>
    </subcellularLocation>
</comment>
<keyword evidence="9" id="KW-0446">Lipid-binding</keyword>
<dbReference type="Gramene" id="CDF36700">
    <property type="protein sequence ID" value="CDF36700"/>
    <property type="gene ID" value="CHC_T00005079001"/>
</dbReference>
<evidence type="ECO:0000256" key="6">
    <source>
        <dbReference type="ARBA" id="ARBA00022837"/>
    </source>
</evidence>
<dbReference type="GO" id="GO:0006869">
    <property type="term" value="P:lipid transport"/>
    <property type="evidence" value="ECO:0007669"/>
    <property type="project" value="UniProtKB-KW"/>
</dbReference>
<organism evidence="12 13">
    <name type="scientific">Chondrus crispus</name>
    <name type="common">Carrageen Irish moss</name>
    <name type="synonym">Polymorpha crispa</name>
    <dbReference type="NCBI Taxonomy" id="2769"/>
    <lineage>
        <taxon>Eukaryota</taxon>
        <taxon>Rhodophyta</taxon>
        <taxon>Florideophyceae</taxon>
        <taxon>Rhodymeniophycidae</taxon>
        <taxon>Gigartinales</taxon>
        <taxon>Gigartinaceae</taxon>
        <taxon>Chondrus</taxon>
    </lineage>
</organism>
<evidence type="ECO:0000256" key="8">
    <source>
        <dbReference type="ARBA" id="ARBA00023055"/>
    </source>
</evidence>
<name>R7QH00_CHOCR</name>
<dbReference type="Pfam" id="PF17047">
    <property type="entry name" value="SMP_LBD"/>
    <property type="match status" value="1"/>
</dbReference>
<sequence>MAHSSCASPFVGTTFCVTRVLPPPRHPPPARAPGLPPSLASQATMTTTLLSRLSTDNQDETTVWLSTIIQELWPYAANIVQTTLKEYVEPALIAAIPKGLPTPQFTKIDVGNDGLAIERVQVFQRSNAGTDDVPVIEADIRYEGTPVIEMCVQGYRHYSFGVTNTKIEGRVEVLMSPLLDRIPLFAAMQIAFINPPKLDYTLTGFAALGDQSFIKGTMRRVVEDLLASMAVLPNRIAFKVAPETDFFHFVSKPVGIFRVAALSGSGFPSTDRHVLKQAIGQSELPDVYLTLHCAGCPPCRTRRQ</sequence>
<dbReference type="EMBL" id="HG001797">
    <property type="protein sequence ID" value="CDF36700.1"/>
    <property type="molecule type" value="Genomic_DNA"/>
</dbReference>
<dbReference type="KEGG" id="ccp:CHC_T00005079001"/>
<dbReference type="InterPro" id="IPR051634">
    <property type="entry name" value="Extended_Synaptotagmin"/>
</dbReference>
<evidence type="ECO:0000256" key="10">
    <source>
        <dbReference type="ARBA" id="ARBA00023136"/>
    </source>
</evidence>
<accession>R7QH00</accession>
<dbReference type="AlphaFoldDB" id="R7QH00"/>
<keyword evidence="10" id="KW-0472">Membrane</keyword>
<dbReference type="InterPro" id="IPR031468">
    <property type="entry name" value="SMP_LBD"/>
</dbReference>
<dbReference type="GO" id="GO:0008289">
    <property type="term" value="F:lipid binding"/>
    <property type="evidence" value="ECO:0007669"/>
    <property type="project" value="UniProtKB-KW"/>
</dbReference>
<evidence type="ECO:0000313" key="13">
    <source>
        <dbReference type="Proteomes" id="UP000012073"/>
    </source>
</evidence>
<dbReference type="PhylomeDB" id="R7QH00"/>
<keyword evidence="6" id="KW-0106">Calcium</keyword>
<dbReference type="STRING" id="2769.R7QH00"/>
<dbReference type="GeneID" id="17324232"/>
<dbReference type="Proteomes" id="UP000012073">
    <property type="component" value="Unassembled WGS sequence"/>
</dbReference>
<dbReference type="OrthoDB" id="1029639at2759"/>
<keyword evidence="5" id="KW-0677">Repeat</keyword>
<evidence type="ECO:0000256" key="3">
    <source>
        <dbReference type="ARBA" id="ARBA00022692"/>
    </source>
</evidence>
<evidence type="ECO:0000313" key="12">
    <source>
        <dbReference type="EMBL" id="CDF36700.1"/>
    </source>
</evidence>
<evidence type="ECO:0000256" key="2">
    <source>
        <dbReference type="ARBA" id="ARBA00022448"/>
    </source>
</evidence>
<evidence type="ECO:0000256" key="9">
    <source>
        <dbReference type="ARBA" id="ARBA00023121"/>
    </source>
</evidence>
<dbReference type="RefSeq" id="XP_005716519.1">
    <property type="nucleotide sequence ID" value="XM_005716462.1"/>
</dbReference>
<feature type="domain" description="SMP-LTD" evidence="11">
    <location>
        <begin position="58"/>
        <end position="241"/>
    </location>
</feature>
<evidence type="ECO:0000256" key="5">
    <source>
        <dbReference type="ARBA" id="ARBA00022737"/>
    </source>
</evidence>
<keyword evidence="8" id="KW-0445">Lipid transport</keyword>
<dbReference type="CDD" id="cd21670">
    <property type="entry name" value="SMP_ESyt"/>
    <property type="match status" value="1"/>
</dbReference>
<dbReference type="GO" id="GO:0016020">
    <property type="term" value="C:membrane"/>
    <property type="evidence" value="ECO:0007669"/>
    <property type="project" value="UniProtKB-SubCell"/>
</dbReference>
<protein>
    <recommendedName>
        <fullName evidence="11">SMP-LTD domain-containing protein</fullName>
    </recommendedName>
</protein>
<dbReference type="GO" id="GO:0046872">
    <property type="term" value="F:metal ion binding"/>
    <property type="evidence" value="ECO:0007669"/>
    <property type="project" value="UniProtKB-KW"/>
</dbReference>
<evidence type="ECO:0000256" key="1">
    <source>
        <dbReference type="ARBA" id="ARBA00004370"/>
    </source>
</evidence>
<dbReference type="PANTHER" id="PTHR45761:SF1">
    <property type="entry name" value="EXTENDED SYNAPTOTAGMIN-LIKE PROTEIN 2, ISOFORM C"/>
    <property type="match status" value="1"/>
</dbReference>
<dbReference type="InterPro" id="IPR039010">
    <property type="entry name" value="Synaptotagmin_SMP"/>
</dbReference>
<gene>
    <name evidence="12" type="ORF">CHC_T00005079001</name>
</gene>
<keyword evidence="7" id="KW-1133">Transmembrane helix</keyword>
<keyword evidence="13" id="KW-1185">Reference proteome</keyword>
<keyword evidence="4" id="KW-0479">Metal-binding</keyword>
<evidence type="ECO:0000256" key="7">
    <source>
        <dbReference type="ARBA" id="ARBA00022989"/>
    </source>
</evidence>
<proteinExistence type="predicted"/>
<keyword evidence="3" id="KW-0812">Transmembrane</keyword>
<evidence type="ECO:0000259" key="11">
    <source>
        <dbReference type="PROSITE" id="PS51847"/>
    </source>
</evidence>
<keyword evidence="2" id="KW-0813">Transport</keyword>
<reference evidence="13" key="1">
    <citation type="journal article" date="2013" name="Proc. Natl. Acad. Sci. U.S.A.">
        <title>Genome structure and metabolic features in the red seaweed Chondrus crispus shed light on evolution of the Archaeplastida.</title>
        <authorList>
            <person name="Collen J."/>
            <person name="Porcel B."/>
            <person name="Carre W."/>
            <person name="Ball S.G."/>
            <person name="Chaparro C."/>
            <person name="Tonon T."/>
            <person name="Barbeyron T."/>
            <person name="Michel G."/>
            <person name="Noel B."/>
            <person name="Valentin K."/>
            <person name="Elias M."/>
            <person name="Artiguenave F."/>
            <person name="Arun A."/>
            <person name="Aury J.M."/>
            <person name="Barbosa-Neto J.F."/>
            <person name="Bothwell J.H."/>
            <person name="Bouget F.Y."/>
            <person name="Brillet L."/>
            <person name="Cabello-Hurtado F."/>
            <person name="Capella-Gutierrez S."/>
            <person name="Charrier B."/>
            <person name="Cladiere L."/>
            <person name="Cock J.M."/>
            <person name="Coelho S.M."/>
            <person name="Colleoni C."/>
            <person name="Czjzek M."/>
            <person name="Da Silva C."/>
            <person name="Delage L."/>
            <person name="Denoeud F."/>
            <person name="Deschamps P."/>
            <person name="Dittami S.M."/>
            <person name="Gabaldon T."/>
            <person name="Gachon C.M."/>
            <person name="Groisillier A."/>
            <person name="Herve C."/>
            <person name="Jabbari K."/>
            <person name="Katinka M."/>
            <person name="Kloareg B."/>
            <person name="Kowalczyk N."/>
            <person name="Labadie K."/>
            <person name="Leblanc C."/>
            <person name="Lopez P.J."/>
            <person name="McLachlan D.H."/>
            <person name="Meslet-Cladiere L."/>
            <person name="Moustafa A."/>
            <person name="Nehr Z."/>
            <person name="Nyvall Collen P."/>
            <person name="Panaud O."/>
            <person name="Partensky F."/>
            <person name="Poulain J."/>
            <person name="Rensing S.A."/>
            <person name="Rousvoal S."/>
            <person name="Samson G."/>
            <person name="Symeonidi A."/>
            <person name="Weissenbach J."/>
            <person name="Zambounis A."/>
            <person name="Wincker P."/>
            <person name="Boyen C."/>
        </authorList>
    </citation>
    <scope>NUCLEOTIDE SEQUENCE [LARGE SCALE GENOMIC DNA]</scope>
    <source>
        <strain evidence="13">cv. Stackhouse</strain>
    </source>
</reference>
<evidence type="ECO:0000256" key="4">
    <source>
        <dbReference type="ARBA" id="ARBA00022723"/>
    </source>
</evidence>
<dbReference type="PANTHER" id="PTHR45761">
    <property type="entry name" value="EXTENDED SYNAPTOTAGMIN-LIKE PROTEIN 2, ISOFORM C"/>
    <property type="match status" value="1"/>
</dbReference>